<organism evidence="1 2">
    <name type="scientific">Pseudomonas capsici</name>
    <dbReference type="NCBI Taxonomy" id="2810614"/>
    <lineage>
        <taxon>Bacteria</taxon>
        <taxon>Pseudomonadati</taxon>
        <taxon>Pseudomonadota</taxon>
        <taxon>Gammaproteobacteria</taxon>
        <taxon>Pseudomonadales</taxon>
        <taxon>Pseudomonadaceae</taxon>
        <taxon>Pseudomonas</taxon>
    </lineage>
</organism>
<evidence type="ECO:0000313" key="2">
    <source>
        <dbReference type="Proteomes" id="UP001207294"/>
    </source>
</evidence>
<evidence type="ECO:0000313" key="1">
    <source>
        <dbReference type="EMBL" id="MCV4377818.1"/>
    </source>
</evidence>
<dbReference type="EMBL" id="JAOXML010000010">
    <property type="protein sequence ID" value="MCV4377818.1"/>
    <property type="molecule type" value="Genomic_DNA"/>
</dbReference>
<name>A0ABT3BY97_9PSED</name>
<gene>
    <name evidence="1" type="ORF">OH718_14555</name>
</gene>
<accession>A0ABT3BY97</accession>
<sequence>MLAISSSQAYADFDSLIIKQQTTREIGGDCVGNKSRIQLLDGRVSIINEVGKTYKLSLDYQDEDLPAYLGSAQKLGVCVAAFKYAENSVNESFALFIFDQSSNEFKPSRAGLVTNPEFLDGKILSNYKDGSTTHNDTFCYSAAKKDYYVCEKREQFSELFEKREVCAETSCMDPEIVREGTVAPVEATVSIAKVNFFDMSDGAVFTERKAYLVQGNKAILSDYHRNDNGLYYKVIYTGKVKTTGWIPEGAIQINN</sequence>
<reference evidence="1 2" key="1">
    <citation type="submission" date="2022-10" db="EMBL/GenBank/DDBJ databases">
        <title>Characterization of Pseudomonas capsici strains from pepper and tomato in Georgia.</title>
        <authorList>
            <person name="Zhao M."/>
            <person name="Dutta B."/>
        </authorList>
    </citation>
    <scope>NUCLEOTIDE SEQUENCE [LARGE SCALE GENOMIC DNA]</scope>
    <source>
        <strain evidence="1 2">Pc20-5</strain>
    </source>
</reference>
<dbReference type="RefSeq" id="WP_263941965.1">
    <property type="nucleotide sequence ID" value="NZ_JAOXMH010000001.1"/>
</dbReference>
<evidence type="ECO:0008006" key="3">
    <source>
        <dbReference type="Google" id="ProtNLM"/>
    </source>
</evidence>
<protein>
    <recommendedName>
        <fullName evidence="3">SH3 domain-containing protein</fullName>
    </recommendedName>
</protein>
<comment type="caution">
    <text evidence="1">The sequence shown here is derived from an EMBL/GenBank/DDBJ whole genome shotgun (WGS) entry which is preliminary data.</text>
</comment>
<dbReference type="Proteomes" id="UP001207294">
    <property type="component" value="Unassembled WGS sequence"/>
</dbReference>
<proteinExistence type="predicted"/>
<keyword evidence="2" id="KW-1185">Reference proteome</keyword>